<dbReference type="RefSeq" id="WP_115946915.1">
    <property type="nucleotide sequence ID" value="NZ_QRDL01000008.1"/>
</dbReference>
<sequence>MIEVTVERDTEAHPQPWCVSVAGMKVRFASQSEAQAYGNQLQERIAAPHDLLHEELLPEVL</sequence>
<evidence type="ECO:0000313" key="2">
    <source>
        <dbReference type="Proteomes" id="UP000256988"/>
    </source>
</evidence>
<gene>
    <name evidence="1" type="ORF">DFO60_4504</name>
</gene>
<proteinExistence type="predicted"/>
<dbReference type="EMBL" id="QRDL01000008">
    <property type="protein sequence ID" value="RED00350.1"/>
    <property type="molecule type" value="Genomic_DNA"/>
</dbReference>
<accession>A0A3D9EDG8</accession>
<name>A0A3D9EDG8_ECTOL</name>
<evidence type="ECO:0000313" key="1">
    <source>
        <dbReference type="EMBL" id="RED00350.1"/>
    </source>
</evidence>
<comment type="caution">
    <text evidence="1">The sequence shown here is derived from an EMBL/GenBank/DDBJ whole genome shotgun (WGS) entry which is preliminary data.</text>
</comment>
<dbReference type="AlphaFoldDB" id="A0A3D9EDG8"/>
<evidence type="ECO:0008006" key="3">
    <source>
        <dbReference type="Google" id="ProtNLM"/>
    </source>
</evidence>
<dbReference type="Proteomes" id="UP000256988">
    <property type="component" value="Unassembled WGS sequence"/>
</dbReference>
<protein>
    <recommendedName>
        <fullName evidence="3">DUF2188 domain-containing protein</fullName>
    </recommendedName>
</protein>
<reference evidence="1 2" key="1">
    <citation type="submission" date="2018-07" db="EMBL/GenBank/DDBJ databases">
        <title>Genome sequencing of rice bacterial endophytes.</title>
        <authorList>
            <person name="Venturi V."/>
        </authorList>
    </citation>
    <scope>NUCLEOTIDE SEQUENCE [LARGE SCALE GENOMIC DNA]</scope>
    <source>
        <strain evidence="1 2">AG1002</strain>
    </source>
</reference>
<organism evidence="1 2">
    <name type="scientific">Ectopseudomonas oleovorans</name>
    <name type="common">Pseudomonas oleovorans</name>
    <dbReference type="NCBI Taxonomy" id="301"/>
    <lineage>
        <taxon>Bacteria</taxon>
        <taxon>Pseudomonadati</taxon>
        <taxon>Pseudomonadota</taxon>
        <taxon>Gammaproteobacteria</taxon>
        <taxon>Pseudomonadales</taxon>
        <taxon>Pseudomonadaceae</taxon>
        <taxon>Ectopseudomonas</taxon>
    </lineage>
</organism>